<name>K5VAA3_PHACS</name>
<dbReference type="GeneID" id="18920146"/>
<feature type="non-terminal residue" evidence="1">
    <location>
        <position position="68"/>
    </location>
</feature>
<dbReference type="RefSeq" id="XP_007392462.1">
    <property type="nucleotide sequence ID" value="XM_007392400.1"/>
</dbReference>
<sequence>HPLAYVEWFTPLQVRDLKLGMYSVARSTVSQKRRTSVISVDQIIRTCHLLPIFGKRVDLTWSPVNILE</sequence>
<dbReference type="OrthoDB" id="3244185at2759"/>
<dbReference type="GeneID" id="18920049"/>
<evidence type="ECO:0000313" key="1">
    <source>
        <dbReference type="EMBL" id="EKM48018.1"/>
    </source>
</evidence>
<dbReference type="RefSeq" id="XP_007403429.1">
    <property type="nucleotide sequence ID" value="XM_007403367.1"/>
</dbReference>
<dbReference type="EMBL" id="JH931540">
    <property type="protein sequence ID" value="EKM48018.1"/>
    <property type="molecule type" value="Genomic_DNA"/>
</dbReference>
<keyword evidence="3" id="KW-1185">Reference proteome</keyword>
<dbReference type="STRING" id="650164.K5VAA3"/>
<reference evidence="1 3" key="1">
    <citation type="journal article" date="2012" name="BMC Genomics">
        <title>Comparative genomics of the white-rot fungi, Phanerochaete carnosa and P. chrysosporium, to elucidate the genetic basis of the distinct wood types they colonize.</title>
        <authorList>
            <person name="Suzuki H."/>
            <person name="MacDonald J."/>
            <person name="Syed K."/>
            <person name="Salamov A."/>
            <person name="Hori C."/>
            <person name="Aerts A."/>
            <person name="Henrissat B."/>
            <person name="Wiebenga A."/>
            <person name="vanKuyk P.A."/>
            <person name="Barry K."/>
            <person name="Lindquist E."/>
            <person name="LaButti K."/>
            <person name="Lapidus A."/>
            <person name="Lucas S."/>
            <person name="Coutinho P."/>
            <person name="Gong Y."/>
            <person name="Samejima M."/>
            <person name="Mahadevan R."/>
            <person name="Abou-Zaid M."/>
            <person name="de Vries R.P."/>
            <person name="Igarashi K."/>
            <person name="Yadav J.S."/>
            <person name="Grigoriev I.V."/>
            <person name="Master E.R."/>
        </authorList>
    </citation>
    <scope>NUCLEOTIDE SEQUENCE [LARGE SCALE GENOMIC DNA]</scope>
    <source>
        <strain evidence="1 3">HHB-10118-sp</strain>
    </source>
</reference>
<dbReference type="AlphaFoldDB" id="K5VAA3"/>
<dbReference type="Proteomes" id="UP000008370">
    <property type="component" value="Unassembled WGS sequence"/>
</dbReference>
<dbReference type="KEGG" id="pco:PHACADRAFT_55864"/>
<dbReference type="KEGG" id="pco:PHACADRAFT_60325"/>
<accession>K5VAA3</accession>
<dbReference type="EMBL" id="JH930469">
    <property type="protein sequence ID" value="EKM59910.1"/>
    <property type="molecule type" value="Genomic_DNA"/>
</dbReference>
<organism evidence="1 3">
    <name type="scientific">Phanerochaete carnosa (strain HHB-10118-sp)</name>
    <name type="common">White-rot fungus</name>
    <name type="synonym">Peniophora carnosa</name>
    <dbReference type="NCBI Taxonomy" id="650164"/>
    <lineage>
        <taxon>Eukaryota</taxon>
        <taxon>Fungi</taxon>
        <taxon>Dikarya</taxon>
        <taxon>Basidiomycota</taxon>
        <taxon>Agaricomycotina</taxon>
        <taxon>Agaricomycetes</taxon>
        <taxon>Polyporales</taxon>
        <taxon>Phanerochaetaceae</taxon>
        <taxon>Phanerochaete</taxon>
    </lineage>
</organism>
<proteinExistence type="predicted"/>
<feature type="non-terminal residue" evidence="1">
    <location>
        <position position="1"/>
    </location>
</feature>
<protein>
    <submittedName>
        <fullName evidence="1">Uncharacterized protein</fullName>
    </submittedName>
</protein>
<dbReference type="InParanoid" id="K5VAA3"/>
<evidence type="ECO:0000313" key="2">
    <source>
        <dbReference type="EMBL" id="EKM59910.1"/>
    </source>
</evidence>
<gene>
    <name evidence="1" type="ORF">PHACADRAFT_55864</name>
    <name evidence="2" type="ORF">PHACADRAFT_60325</name>
</gene>
<evidence type="ECO:0000313" key="3">
    <source>
        <dbReference type="Proteomes" id="UP000008370"/>
    </source>
</evidence>
<dbReference type="HOGENOM" id="CLU_155374_1_1_1"/>